<proteinExistence type="predicted"/>
<organism evidence="3 4">
    <name type="scientific">Trichostrongylus colubriformis</name>
    <name type="common">Black scour worm</name>
    <dbReference type="NCBI Taxonomy" id="6319"/>
    <lineage>
        <taxon>Eukaryota</taxon>
        <taxon>Metazoa</taxon>
        <taxon>Ecdysozoa</taxon>
        <taxon>Nematoda</taxon>
        <taxon>Chromadorea</taxon>
        <taxon>Rhabditida</taxon>
        <taxon>Rhabditina</taxon>
        <taxon>Rhabditomorpha</taxon>
        <taxon>Strongyloidea</taxon>
        <taxon>Trichostrongylidae</taxon>
        <taxon>Trichostrongylus</taxon>
    </lineage>
</organism>
<keyword evidence="2" id="KW-0472">Membrane</keyword>
<gene>
    <name evidence="3" type="ORF">GCK32_016417</name>
</gene>
<comment type="caution">
    <text evidence="3">The sequence shown here is derived from an EMBL/GenBank/DDBJ whole genome shotgun (WGS) entry which is preliminary data.</text>
</comment>
<feature type="region of interest" description="Disordered" evidence="1">
    <location>
        <begin position="106"/>
        <end position="130"/>
    </location>
</feature>
<evidence type="ECO:0000256" key="1">
    <source>
        <dbReference type="SAM" id="MobiDB-lite"/>
    </source>
</evidence>
<dbReference type="EMBL" id="WIXE01005222">
    <property type="protein sequence ID" value="KAK5982362.1"/>
    <property type="molecule type" value="Genomic_DNA"/>
</dbReference>
<protein>
    <submittedName>
        <fullName evidence="3">Uncharacterized protein</fullName>
    </submittedName>
</protein>
<accession>A0AAN8FWB8</accession>
<keyword evidence="2" id="KW-0812">Transmembrane</keyword>
<name>A0AAN8FWB8_TRICO</name>
<evidence type="ECO:0000313" key="3">
    <source>
        <dbReference type="EMBL" id="KAK5982362.1"/>
    </source>
</evidence>
<dbReference type="Proteomes" id="UP001331761">
    <property type="component" value="Unassembled WGS sequence"/>
</dbReference>
<dbReference type="AlphaFoldDB" id="A0AAN8FWB8"/>
<evidence type="ECO:0000256" key="2">
    <source>
        <dbReference type="SAM" id="Phobius"/>
    </source>
</evidence>
<feature type="transmembrane region" description="Helical" evidence="2">
    <location>
        <begin position="21"/>
        <end position="42"/>
    </location>
</feature>
<sequence>MKPQWRSINESRNSIHSRIGLFFLYCIVPYVTNDIAYELYILPAGYMLPHMTVTATQYLRPRRLHVAIPPSESRTPTYFPGRKVKVTVRNSRDEVIKYEEREEHLTETATTNALPKKKKKKAKAADSSKFVRNTMDNVPTIT</sequence>
<reference evidence="3 4" key="1">
    <citation type="submission" date="2019-10" db="EMBL/GenBank/DDBJ databases">
        <title>Assembly and Annotation for the nematode Trichostrongylus colubriformis.</title>
        <authorList>
            <person name="Martin J."/>
        </authorList>
    </citation>
    <scope>NUCLEOTIDE SEQUENCE [LARGE SCALE GENOMIC DNA]</scope>
    <source>
        <strain evidence="3">G859</strain>
        <tissue evidence="3">Whole worm</tissue>
    </source>
</reference>
<keyword evidence="2" id="KW-1133">Transmembrane helix</keyword>
<keyword evidence="4" id="KW-1185">Reference proteome</keyword>
<evidence type="ECO:0000313" key="4">
    <source>
        <dbReference type="Proteomes" id="UP001331761"/>
    </source>
</evidence>